<proteinExistence type="predicted"/>
<dbReference type="InParanoid" id="F0YP88"/>
<sequence>MAASTAPAASATASSTDESTAARHLWHVAIATRAGDDGEDELYAAEATTKGTVLLTIAKTDATMLPIHRGDTVQVGAHEHCVLGAAGALLVADPAPAAFTARVVAARDRVDVVAAGDLAAGAALKVDPRATEWRLFAACAERERARLLAAGVAAHVERAVDSARRYAPAVVGACATHPAYGAPTGDGDQSELDRDRYAALEE</sequence>
<dbReference type="GeneID" id="20226736"/>
<organism evidence="3">
    <name type="scientific">Aureococcus anophagefferens</name>
    <name type="common">Harmful bloom alga</name>
    <dbReference type="NCBI Taxonomy" id="44056"/>
    <lineage>
        <taxon>Eukaryota</taxon>
        <taxon>Sar</taxon>
        <taxon>Stramenopiles</taxon>
        <taxon>Ochrophyta</taxon>
        <taxon>Pelagophyceae</taxon>
        <taxon>Pelagomonadales</taxon>
        <taxon>Pelagomonadaceae</taxon>
        <taxon>Aureococcus</taxon>
    </lineage>
</organism>
<name>F0YP88_AURAN</name>
<dbReference type="AlphaFoldDB" id="F0YP88"/>
<accession>F0YP88</accession>
<dbReference type="KEGG" id="aaf:AURANDRAFT_68322"/>
<dbReference type="Proteomes" id="UP000002729">
    <property type="component" value="Unassembled WGS sequence"/>
</dbReference>
<feature type="compositionally biased region" description="Basic and acidic residues" evidence="1">
    <location>
        <begin position="191"/>
        <end position="202"/>
    </location>
</feature>
<dbReference type="EMBL" id="GL833204">
    <property type="protein sequence ID" value="EGB03071.1"/>
    <property type="molecule type" value="Genomic_DNA"/>
</dbReference>
<protein>
    <submittedName>
        <fullName evidence="2">Uncharacterized protein</fullName>
    </submittedName>
</protein>
<gene>
    <name evidence="2" type="ORF">AURANDRAFT_68322</name>
</gene>
<reference evidence="2 3" key="1">
    <citation type="journal article" date="2011" name="Proc. Natl. Acad. Sci. U.S.A.">
        <title>Niche of harmful alga Aureococcus anophagefferens revealed through ecogenomics.</title>
        <authorList>
            <person name="Gobler C.J."/>
            <person name="Berry D.L."/>
            <person name="Dyhrman S.T."/>
            <person name="Wilhelm S.W."/>
            <person name="Salamov A."/>
            <person name="Lobanov A.V."/>
            <person name="Zhang Y."/>
            <person name="Collier J.L."/>
            <person name="Wurch L.L."/>
            <person name="Kustka A.B."/>
            <person name="Dill B.D."/>
            <person name="Shah M."/>
            <person name="VerBerkmoes N.C."/>
            <person name="Kuo A."/>
            <person name="Terry A."/>
            <person name="Pangilinan J."/>
            <person name="Lindquist E.A."/>
            <person name="Lucas S."/>
            <person name="Paulsen I.T."/>
            <person name="Hattenrath-Lehmann T.K."/>
            <person name="Talmage S.C."/>
            <person name="Walker E.A."/>
            <person name="Koch F."/>
            <person name="Burson A.M."/>
            <person name="Marcoval M.A."/>
            <person name="Tang Y.Z."/>
            <person name="Lecleir G.R."/>
            <person name="Coyne K.J."/>
            <person name="Berg G.M."/>
            <person name="Bertrand E.M."/>
            <person name="Saito M.A."/>
            <person name="Gladyshev V.N."/>
            <person name="Grigoriev I.V."/>
        </authorList>
    </citation>
    <scope>NUCLEOTIDE SEQUENCE [LARGE SCALE GENOMIC DNA]</scope>
    <source>
        <strain evidence="3">CCMP 1984</strain>
    </source>
</reference>
<keyword evidence="3" id="KW-1185">Reference proteome</keyword>
<dbReference type="RefSeq" id="XP_009042235.1">
    <property type="nucleotide sequence ID" value="XM_009043987.1"/>
</dbReference>
<evidence type="ECO:0000313" key="3">
    <source>
        <dbReference type="Proteomes" id="UP000002729"/>
    </source>
</evidence>
<feature type="non-terminal residue" evidence="2">
    <location>
        <position position="202"/>
    </location>
</feature>
<feature type="region of interest" description="Disordered" evidence="1">
    <location>
        <begin position="178"/>
        <end position="202"/>
    </location>
</feature>
<evidence type="ECO:0000256" key="1">
    <source>
        <dbReference type="SAM" id="MobiDB-lite"/>
    </source>
</evidence>
<evidence type="ECO:0000313" key="2">
    <source>
        <dbReference type="EMBL" id="EGB03071.1"/>
    </source>
</evidence>